<dbReference type="Gene3D" id="1.10.10.60">
    <property type="entry name" value="Homeodomain-like"/>
    <property type="match status" value="1"/>
</dbReference>
<reference evidence="12" key="1">
    <citation type="journal article" date="2020" name="J Insects Food Feed">
        <title>The yellow mealworm (Tenebrio molitor) genome: a resource for the emerging insects as food and feed industry.</title>
        <authorList>
            <person name="Eriksson T."/>
            <person name="Andere A."/>
            <person name="Kelstrup H."/>
            <person name="Emery V."/>
            <person name="Picard C."/>
        </authorList>
    </citation>
    <scope>NUCLEOTIDE SEQUENCE</scope>
    <source>
        <strain evidence="12">Stoneville</strain>
        <tissue evidence="12">Whole head</tissue>
    </source>
</reference>
<organism evidence="12 13">
    <name type="scientific">Tenebrio molitor</name>
    <name type="common">Yellow mealworm beetle</name>
    <dbReference type="NCBI Taxonomy" id="7067"/>
    <lineage>
        <taxon>Eukaryota</taxon>
        <taxon>Metazoa</taxon>
        <taxon>Ecdysozoa</taxon>
        <taxon>Arthropoda</taxon>
        <taxon>Hexapoda</taxon>
        <taxon>Insecta</taxon>
        <taxon>Pterygota</taxon>
        <taxon>Neoptera</taxon>
        <taxon>Endopterygota</taxon>
        <taxon>Coleoptera</taxon>
        <taxon>Polyphaga</taxon>
        <taxon>Cucujiformia</taxon>
        <taxon>Tenebrionidae</taxon>
        <taxon>Tenebrio</taxon>
    </lineage>
</organism>
<dbReference type="AlphaFoldDB" id="A0A8J6LDP1"/>
<feature type="transmembrane region" description="Helical" evidence="10">
    <location>
        <begin position="185"/>
        <end position="203"/>
    </location>
</feature>
<evidence type="ECO:0000256" key="7">
    <source>
        <dbReference type="ARBA" id="ARBA00023136"/>
    </source>
</evidence>
<reference evidence="12" key="2">
    <citation type="submission" date="2021-08" db="EMBL/GenBank/DDBJ databases">
        <authorList>
            <person name="Eriksson T."/>
        </authorList>
    </citation>
    <scope>NUCLEOTIDE SEQUENCE</scope>
    <source>
        <strain evidence="12">Stoneville</strain>
        <tissue evidence="12">Whole head</tissue>
    </source>
</reference>
<comment type="catalytic activity">
    <reaction evidence="8">
        <text>sphinganine + octadecanoyl-CoA = N-(octadecanoyl)-sphinganine + CoA + H(+)</text>
        <dbReference type="Rhea" id="RHEA:36547"/>
        <dbReference type="ChEBI" id="CHEBI:15378"/>
        <dbReference type="ChEBI" id="CHEBI:57287"/>
        <dbReference type="ChEBI" id="CHEBI:57394"/>
        <dbReference type="ChEBI" id="CHEBI:57817"/>
        <dbReference type="ChEBI" id="CHEBI:67033"/>
    </reaction>
    <physiologicalReaction direction="left-to-right" evidence="8">
        <dbReference type="Rhea" id="RHEA:36548"/>
    </physiologicalReaction>
</comment>
<evidence type="ECO:0000313" key="12">
    <source>
        <dbReference type="EMBL" id="KAH0809256.1"/>
    </source>
</evidence>
<evidence type="ECO:0000256" key="4">
    <source>
        <dbReference type="ARBA" id="ARBA00004991"/>
    </source>
</evidence>
<dbReference type="GO" id="GO:0005789">
    <property type="term" value="C:endoplasmic reticulum membrane"/>
    <property type="evidence" value="ECO:0007669"/>
    <property type="project" value="UniProtKB-SubCell"/>
</dbReference>
<evidence type="ECO:0000256" key="10">
    <source>
        <dbReference type="SAM" id="Phobius"/>
    </source>
</evidence>
<evidence type="ECO:0000256" key="9">
    <source>
        <dbReference type="PROSITE-ProRule" id="PRU00205"/>
    </source>
</evidence>
<dbReference type="Pfam" id="PF03798">
    <property type="entry name" value="TRAM_LAG1_CLN8"/>
    <property type="match status" value="1"/>
</dbReference>
<comment type="pathway">
    <text evidence="4">Sphingolipid metabolism.</text>
</comment>
<dbReference type="EMBL" id="JABDTM020028248">
    <property type="protein sequence ID" value="KAH0809256.1"/>
    <property type="molecule type" value="Genomic_DNA"/>
</dbReference>
<name>A0A8J6LDP1_TENMO</name>
<comment type="subcellular location">
    <subcellularLocation>
        <location evidence="1">Endomembrane system</location>
        <topology evidence="1">Multi-pass membrane protein</topology>
    </subcellularLocation>
    <subcellularLocation>
        <location evidence="2">Endoplasmic reticulum membrane</location>
    </subcellularLocation>
</comment>
<feature type="transmembrane region" description="Helical" evidence="10">
    <location>
        <begin position="20"/>
        <end position="37"/>
    </location>
</feature>
<dbReference type="PROSITE" id="PS50922">
    <property type="entry name" value="TLC"/>
    <property type="match status" value="1"/>
</dbReference>
<evidence type="ECO:0000256" key="5">
    <source>
        <dbReference type="ARBA" id="ARBA00022692"/>
    </source>
</evidence>
<dbReference type="PANTHER" id="PTHR12560">
    <property type="entry name" value="LONGEVITY ASSURANCE FACTOR 1 LAG1"/>
    <property type="match status" value="1"/>
</dbReference>
<feature type="transmembrane region" description="Helical" evidence="10">
    <location>
        <begin position="239"/>
        <end position="263"/>
    </location>
</feature>
<dbReference type="InterPro" id="IPR016439">
    <property type="entry name" value="Lag1/Lac1-like"/>
</dbReference>
<protein>
    <recommendedName>
        <fullName evidence="11">TLC domain-containing protein</fullName>
    </recommendedName>
</protein>
<comment type="pathway">
    <text evidence="3">Lipid metabolism; sphingolipid metabolism.</text>
</comment>
<evidence type="ECO:0000256" key="2">
    <source>
        <dbReference type="ARBA" id="ARBA00004586"/>
    </source>
</evidence>
<sequence>MRFDLDLSFGNTHKRSNWELLYPIVGALVALTVRNVCQKYIFTKIGVLLGLKQIQVKKPSHNPVLEKAYSTSKRWKLARVRGLAKQLDMSVEEVQRWVELRGAQDKPSVLTRFCESLWRGCYYGGAWTAAVTIVWDKPWFWDLDQCWTNWDQSGTSDVWWYVICSWTFYWSELVVLHLDAKKKDFYPTLIHHVTSIILLYFAWNSNLSRIFMVGFVLIDCSDIPLEVSKMTLYLGHDKVSRVAYFTFVFVWIVTRLGYLPFWAVKSYVQDAPRILPFLRDYSFYYIIMILIFVLLILNCIWTFFVLKVARDILFTEKPFRDSRSDSSDN</sequence>
<accession>A0A8J6LDP1</accession>
<proteinExistence type="predicted"/>
<keyword evidence="7 9" id="KW-0472">Membrane</keyword>
<evidence type="ECO:0000313" key="13">
    <source>
        <dbReference type="Proteomes" id="UP000719412"/>
    </source>
</evidence>
<dbReference type="UniPathway" id="UPA00222"/>
<dbReference type="InterPro" id="IPR006634">
    <property type="entry name" value="TLC-dom"/>
</dbReference>
<feature type="transmembrane region" description="Helical" evidence="10">
    <location>
        <begin position="158"/>
        <end position="178"/>
    </location>
</feature>
<dbReference type="Proteomes" id="UP000719412">
    <property type="component" value="Unassembled WGS sequence"/>
</dbReference>
<keyword evidence="5 9" id="KW-0812">Transmembrane</keyword>
<keyword evidence="6 10" id="KW-1133">Transmembrane helix</keyword>
<dbReference type="GO" id="GO:0050291">
    <property type="term" value="F:sphingosine N-acyltransferase activity"/>
    <property type="evidence" value="ECO:0007669"/>
    <property type="project" value="InterPro"/>
</dbReference>
<gene>
    <name evidence="12" type="ORF">GEV33_013535</name>
</gene>
<feature type="transmembrane region" description="Helical" evidence="10">
    <location>
        <begin position="283"/>
        <end position="306"/>
    </location>
</feature>
<evidence type="ECO:0000256" key="1">
    <source>
        <dbReference type="ARBA" id="ARBA00004127"/>
    </source>
</evidence>
<keyword evidence="13" id="KW-1185">Reference proteome</keyword>
<dbReference type="FunFam" id="1.10.10.60:FF:000020">
    <property type="entry name" value="Ceramide synthase 5"/>
    <property type="match status" value="1"/>
</dbReference>
<evidence type="ECO:0000256" key="8">
    <source>
        <dbReference type="ARBA" id="ARBA00049036"/>
    </source>
</evidence>
<comment type="caution">
    <text evidence="12">The sequence shown here is derived from an EMBL/GenBank/DDBJ whole genome shotgun (WGS) entry which is preliminary data.</text>
</comment>
<dbReference type="PANTHER" id="PTHR12560:SF0">
    <property type="entry name" value="LD18904P"/>
    <property type="match status" value="1"/>
</dbReference>
<evidence type="ECO:0000256" key="6">
    <source>
        <dbReference type="ARBA" id="ARBA00022989"/>
    </source>
</evidence>
<dbReference type="GO" id="GO:0046513">
    <property type="term" value="P:ceramide biosynthetic process"/>
    <property type="evidence" value="ECO:0007669"/>
    <property type="project" value="InterPro"/>
</dbReference>
<evidence type="ECO:0000259" key="11">
    <source>
        <dbReference type="PROSITE" id="PS50922"/>
    </source>
</evidence>
<evidence type="ECO:0000256" key="3">
    <source>
        <dbReference type="ARBA" id="ARBA00004760"/>
    </source>
</evidence>
<feature type="domain" description="TLC" evidence="11">
    <location>
        <begin position="111"/>
        <end position="314"/>
    </location>
</feature>
<dbReference type="SMART" id="SM00724">
    <property type="entry name" value="TLC"/>
    <property type="match status" value="1"/>
</dbReference>
<dbReference type="PIRSF" id="PIRSF005225">
    <property type="entry name" value="LAG1_LAC1"/>
    <property type="match status" value="1"/>
</dbReference>